<comment type="function">
    <text evidence="9">ATP-dependent serine protease that mediates the selective degradation of mutant and abnormal proteins as well as certain short-lived regulatory proteins. Required for cellular homeostasis and for survival from DNA damage and developmental changes induced by stress. Degrades polypeptides processively to yield small peptide fragments that are 5 to 10 amino acids long. Binds to DNA in a double-stranded, site-specific manner.</text>
</comment>
<dbReference type="Gene3D" id="2.30.130.40">
    <property type="entry name" value="LON domain-like"/>
    <property type="match status" value="1"/>
</dbReference>
<dbReference type="InterPro" id="IPR027543">
    <property type="entry name" value="Lon_bac"/>
</dbReference>
<dbReference type="Gene3D" id="1.20.5.5270">
    <property type="match status" value="1"/>
</dbReference>
<feature type="region of interest" description="Disordered" evidence="15">
    <location>
        <begin position="837"/>
        <end position="899"/>
    </location>
</feature>
<dbReference type="GO" id="GO:0005737">
    <property type="term" value="C:cytoplasm"/>
    <property type="evidence" value="ECO:0007669"/>
    <property type="project" value="UniProtKB-SubCell"/>
</dbReference>
<dbReference type="InterPro" id="IPR008269">
    <property type="entry name" value="Lon_proteolytic"/>
</dbReference>
<evidence type="ECO:0000256" key="10">
    <source>
        <dbReference type="PIRNR" id="PIRNR001174"/>
    </source>
</evidence>
<dbReference type="InterPro" id="IPR046336">
    <property type="entry name" value="Lon_prtase_N_sf"/>
</dbReference>
<sequence length="899" mass="98567">MKKKKAPTKPVRLRRRADVPSAARRMAQEATGIHMNENTQRKQFATDQTDGGIPVGGPSGSEGEAPRPEIPGVMPVLPVRDIVVFNYMILPLFVGREKSVKAVDAALSGDRYILILSQKDETVDNPGPDDMYQVGTVGMIMRMLKMPDGRLKVLVQGLSRARVKRFVSDEPFHLAEVEALSESEPRELTPEQEALLRSSRELSEKILTLRGISPADIMGVLNSVSEPGRLADLIASNLRMKVADAQAILECEDPVERLRLVNGQLVKEAEVASMQNKIQSMAREGMDKAQRDFFLREQMKAIKRELGDEGGEDEEIENLRKAIDKAGMPKDVKKEALKQMGRLESMHPDSSEATVIRTYLDWMTELPWKKQSKDRLDVKAAKEILDEDHFDLEKVKERILEYLSVRQLNPKMKGPILCFVGPPGVGKTSLGRSIARSLGRKFHRLSLGGMRDEAEIRGHRRTYIGAMPGRIIQGIKGCGTRNPVIMLDEVDKLGTDFRGDPSSALLEVLDPEQNFSFTDHYLNVPFDLSSVMFICTANTLDTIPGPLLDRMEVIRIPGYTEQEKVKIARRFVLPRQAKDNGLKESEVRMGDEILAKIVREYTREAGLRNLEREIGSVCRKLARKKAEGEKGPFTVGEKNLHKLLGVPHFLEDEKETILPPGVVTGLAWTPYGGEILHVEVTTMPGTGKLILTGKLGDVMKESAQAAVSIARAKADLYGIPADFHEKRDIHIHVPAGATPKDGPSAGVTLVTALISALTGKAVSADTCMTGEISLRGRVLPVGGIKEKILAAVAQGMTRVIMPSQNKKDLQDIPEDLRAKIAIKFVERVDEVWPLAKASAKPAAKPTAKAAGSASAPQQREQLEAPAKAGAVKAAKPATGKAAKPAAKKPAARKPAKKGK</sequence>
<evidence type="ECO:0000256" key="8">
    <source>
        <dbReference type="ARBA" id="ARBA00023016"/>
    </source>
</evidence>
<keyword evidence="4 9" id="KW-0547">Nucleotide-binding</keyword>
<dbReference type="Proteomes" id="UP000198324">
    <property type="component" value="Unassembled WGS sequence"/>
</dbReference>
<dbReference type="InterPro" id="IPR054594">
    <property type="entry name" value="Lon_lid"/>
</dbReference>
<dbReference type="SUPFAM" id="SSF54211">
    <property type="entry name" value="Ribosomal protein S5 domain 2-like"/>
    <property type="match status" value="1"/>
</dbReference>
<evidence type="ECO:0000259" key="16">
    <source>
        <dbReference type="PROSITE" id="PS51786"/>
    </source>
</evidence>
<reference evidence="18 19" key="1">
    <citation type="submission" date="2017-06" db="EMBL/GenBank/DDBJ databases">
        <authorList>
            <person name="Kim H.J."/>
            <person name="Triplett B.A."/>
        </authorList>
    </citation>
    <scope>NUCLEOTIDE SEQUENCE [LARGE SCALE GENOMIC DNA]</scope>
    <source>
        <strain evidence="18 19">DSM 13116</strain>
    </source>
</reference>
<feature type="domain" description="Lon proteolytic" evidence="16">
    <location>
        <begin position="657"/>
        <end position="838"/>
    </location>
</feature>
<dbReference type="Pfam" id="PF05362">
    <property type="entry name" value="Lon_C"/>
    <property type="match status" value="1"/>
</dbReference>
<evidence type="ECO:0000256" key="14">
    <source>
        <dbReference type="RuleBase" id="RU000591"/>
    </source>
</evidence>
<dbReference type="PIRSF" id="PIRSF001174">
    <property type="entry name" value="Lon_proteas"/>
    <property type="match status" value="1"/>
</dbReference>
<proteinExistence type="evidence at transcript level"/>
<dbReference type="Gene3D" id="3.30.230.10">
    <property type="match status" value="1"/>
</dbReference>
<keyword evidence="3 9" id="KW-0645">Protease</keyword>
<evidence type="ECO:0000256" key="12">
    <source>
        <dbReference type="PIRSR" id="PIRSR001174-2"/>
    </source>
</evidence>
<organism evidence="18 19">
    <name type="scientific">Humidesulfovibrio mexicanus</name>
    <dbReference type="NCBI Taxonomy" id="147047"/>
    <lineage>
        <taxon>Bacteria</taxon>
        <taxon>Pseudomonadati</taxon>
        <taxon>Thermodesulfobacteriota</taxon>
        <taxon>Desulfovibrionia</taxon>
        <taxon>Desulfovibrionales</taxon>
        <taxon>Desulfovibrionaceae</taxon>
        <taxon>Humidesulfovibrio</taxon>
    </lineage>
</organism>
<evidence type="ECO:0000256" key="15">
    <source>
        <dbReference type="SAM" id="MobiDB-lite"/>
    </source>
</evidence>
<dbReference type="InterPro" id="IPR003111">
    <property type="entry name" value="Lon_prtase_N"/>
</dbReference>
<comment type="subunit">
    <text evidence="9 10">Homohexamer. Organized in a ring with a central cavity.</text>
</comment>
<dbReference type="InterPro" id="IPR014721">
    <property type="entry name" value="Ribsml_uS5_D2-typ_fold_subgr"/>
</dbReference>
<dbReference type="PROSITE" id="PS51786">
    <property type="entry name" value="LON_PROTEOLYTIC"/>
    <property type="match status" value="1"/>
</dbReference>
<dbReference type="GO" id="GO:0016887">
    <property type="term" value="F:ATP hydrolysis activity"/>
    <property type="evidence" value="ECO:0007669"/>
    <property type="project" value="UniProtKB-UniRule"/>
</dbReference>
<dbReference type="InterPro" id="IPR004815">
    <property type="entry name" value="Lon_bac/euk-typ"/>
</dbReference>
<dbReference type="SMART" id="SM00464">
    <property type="entry name" value="LON"/>
    <property type="match status" value="1"/>
</dbReference>
<accession>A0A238Z125</accession>
<dbReference type="EMBL" id="FZOC01000002">
    <property type="protein sequence ID" value="SNR76593.1"/>
    <property type="molecule type" value="Genomic_DNA"/>
</dbReference>
<keyword evidence="8 9" id="KW-0346">Stress response</keyword>
<dbReference type="InterPro" id="IPR003959">
    <property type="entry name" value="ATPase_AAA_core"/>
</dbReference>
<feature type="region of interest" description="Disordered" evidence="15">
    <location>
        <begin position="1"/>
        <end position="70"/>
    </location>
</feature>
<dbReference type="GO" id="GO:0006515">
    <property type="term" value="P:protein quality control for misfolded or incompletely synthesized proteins"/>
    <property type="evidence" value="ECO:0007669"/>
    <property type="project" value="UniProtKB-UniRule"/>
</dbReference>
<feature type="compositionally biased region" description="Basic residues" evidence="15">
    <location>
        <begin position="885"/>
        <end position="899"/>
    </location>
</feature>
<dbReference type="Gene3D" id="1.20.58.1480">
    <property type="match status" value="1"/>
</dbReference>
<dbReference type="InterPro" id="IPR027417">
    <property type="entry name" value="P-loop_NTPase"/>
</dbReference>
<feature type="compositionally biased region" description="Low complexity" evidence="15">
    <location>
        <begin position="837"/>
        <end position="856"/>
    </location>
</feature>
<comment type="subcellular location">
    <subcellularLocation>
        <location evidence="1 9 10">Cytoplasm</location>
    </subcellularLocation>
</comment>
<evidence type="ECO:0000259" key="17">
    <source>
        <dbReference type="PROSITE" id="PS51787"/>
    </source>
</evidence>
<evidence type="ECO:0000256" key="4">
    <source>
        <dbReference type="ARBA" id="ARBA00022741"/>
    </source>
</evidence>
<keyword evidence="6 9" id="KW-0720">Serine protease</keyword>
<evidence type="ECO:0000256" key="1">
    <source>
        <dbReference type="ARBA" id="ARBA00004496"/>
    </source>
</evidence>
<dbReference type="GO" id="GO:0004252">
    <property type="term" value="F:serine-type endopeptidase activity"/>
    <property type="evidence" value="ECO:0007669"/>
    <property type="project" value="UniProtKB-UniRule"/>
</dbReference>
<dbReference type="FunFam" id="1.20.5.5270:FF:000002">
    <property type="entry name" value="Lon protease homolog"/>
    <property type="match status" value="1"/>
</dbReference>
<dbReference type="AlphaFoldDB" id="A0A238Z125"/>
<gene>
    <name evidence="9" type="primary">lon</name>
    <name evidence="18" type="ORF">SAMN04488503_1126</name>
</gene>
<dbReference type="InterPro" id="IPR015947">
    <property type="entry name" value="PUA-like_sf"/>
</dbReference>
<feature type="compositionally biased region" description="Basic residues" evidence="15">
    <location>
        <begin position="1"/>
        <end position="15"/>
    </location>
</feature>
<dbReference type="GO" id="GO:0034605">
    <property type="term" value="P:cellular response to heat"/>
    <property type="evidence" value="ECO:0007669"/>
    <property type="project" value="UniProtKB-UniRule"/>
</dbReference>
<evidence type="ECO:0000256" key="5">
    <source>
        <dbReference type="ARBA" id="ARBA00022801"/>
    </source>
</evidence>
<feature type="compositionally biased region" description="Low complexity" evidence="15">
    <location>
        <begin position="864"/>
        <end position="884"/>
    </location>
</feature>
<feature type="active site" evidence="9 11">
    <location>
        <position position="744"/>
    </location>
</feature>
<feature type="compositionally biased region" description="Polar residues" evidence="15">
    <location>
        <begin position="36"/>
        <end position="49"/>
    </location>
</feature>
<evidence type="ECO:0000256" key="11">
    <source>
        <dbReference type="PIRSR" id="PIRSR001174-1"/>
    </source>
</evidence>
<dbReference type="InterPro" id="IPR027065">
    <property type="entry name" value="Lon_Prtase"/>
</dbReference>
<dbReference type="NCBIfam" id="TIGR00763">
    <property type="entry name" value="lon"/>
    <property type="match status" value="1"/>
</dbReference>
<dbReference type="Pfam" id="PF22667">
    <property type="entry name" value="Lon_lid"/>
    <property type="match status" value="1"/>
</dbReference>
<dbReference type="SUPFAM" id="SSF88697">
    <property type="entry name" value="PUA domain-like"/>
    <property type="match status" value="1"/>
</dbReference>
<dbReference type="SMART" id="SM00382">
    <property type="entry name" value="AAA"/>
    <property type="match status" value="1"/>
</dbReference>
<dbReference type="HAMAP" id="MF_01973">
    <property type="entry name" value="lon_bact"/>
    <property type="match status" value="1"/>
</dbReference>
<dbReference type="Gene3D" id="3.40.50.300">
    <property type="entry name" value="P-loop containing nucleotide triphosphate hydrolases"/>
    <property type="match status" value="1"/>
</dbReference>
<protein>
    <recommendedName>
        <fullName evidence="9 10">Lon protease</fullName>
        <ecNumber evidence="9 10">3.4.21.53</ecNumber>
    </recommendedName>
    <alternativeName>
        <fullName evidence="9">ATP-dependent protease La</fullName>
    </alternativeName>
</protein>
<evidence type="ECO:0000256" key="3">
    <source>
        <dbReference type="ARBA" id="ARBA00022670"/>
    </source>
</evidence>
<dbReference type="PRINTS" id="PR00830">
    <property type="entry name" value="ENDOLAPTASE"/>
</dbReference>
<dbReference type="NCBIfam" id="NF008053">
    <property type="entry name" value="PRK10787.1"/>
    <property type="match status" value="1"/>
</dbReference>
<comment type="similarity">
    <text evidence="9 10 13 14">Belongs to the peptidase S16 family.</text>
</comment>
<dbReference type="EC" id="3.4.21.53" evidence="9 10"/>
<comment type="catalytic activity">
    <reaction evidence="9 10 13">
        <text>Hydrolysis of proteins in presence of ATP.</text>
        <dbReference type="EC" id="3.4.21.53"/>
    </reaction>
</comment>
<evidence type="ECO:0000313" key="18">
    <source>
        <dbReference type="EMBL" id="SNR76593.1"/>
    </source>
</evidence>
<feature type="binding site" evidence="9 12">
    <location>
        <begin position="421"/>
        <end position="428"/>
    </location>
    <ligand>
        <name>ATP</name>
        <dbReference type="ChEBI" id="CHEBI:30616"/>
    </ligand>
</feature>
<dbReference type="InterPro" id="IPR008268">
    <property type="entry name" value="Peptidase_S16_AS"/>
</dbReference>
<dbReference type="GO" id="GO:0005524">
    <property type="term" value="F:ATP binding"/>
    <property type="evidence" value="ECO:0007669"/>
    <property type="project" value="UniProtKB-UniRule"/>
</dbReference>
<dbReference type="InterPro" id="IPR020568">
    <property type="entry name" value="Ribosomal_Su5_D2-typ_SF"/>
</dbReference>
<feature type="domain" description="Lon N-terminal" evidence="17">
    <location>
        <begin position="74"/>
        <end position="269"/>
    </location>
</feature>
<dbReference type="Pfam" id="PF02190">
    <property type="entry name" value="LON_substr_bdg"/>
    <property type="match status" value="1"/>
</dbReference>
<dbReference type="SUPFAM" id="SSF52540">
    <property type="entry name" value="P-loop containing nucleoside triphosphate hydrolases"/>
    <property type="match status" value="1"/>
</dbReference>
<evidence type="ECO:0000313" key="19">
    <source>
        <dbReference type="Proteomes" id="UP000198324"/>
    </source>
</evidence>
<dbReference type="FunFam" id="3.40.50.300:FF:000382">
    <property type="entry name" value="Lon protease homolog 2, peroxisomal"/>
    <property type="match status" value="1"/>
</dbReference>
<dbReference type="InterPro" id="IPR003593">
    <property type="entry name" value="AAA+_ATPase"/>
</dbReference>
<evidence type="ECO:0000256" key="7">
    <source>
        <dbReference type="ARBA" id="ARBA00022840"/>
    </source>
</evidence>
<dbReference type="GO" id="GO:0004176">
    <property type="term" value="F:ATP-dependent peptidase activity"/>
    <property type="evidence" value="ECO:0007669"/>
    <property type="project" value="UniProtKB-UniRule"/>
</dbReference>
<dbReference type="PROSITE" id="PS01046">
    <property type="entry name" value="LON_SER"/>
    <property type="match status" value="1"/>
</dbReference>
<keyword evidence="5 9" id="KW-0378">Hydrolase</keyword>
<comment type="induction">
    <text evidence="9">By heat shock.</text>
</comment>
<feature type="active site" evidence="9 11">
    <location>
        <position position="787"/>
    </location>
</feature>
<evidence type="ECO:0000256" key="2">
    <source>
        <dbReference type="ARBA" id="ARBA00022490"/>
    </source>
</evidence>
<dbReference type="PROSITE" id="PS51787">
    <property type="entry name" value="LON_N"/>
    <property type="match status" value="1"/>
</dbReference>
<evidence type="ECO:0000256" key="13">
    <source>
        <dbReference type="PROSITE-ProRule" id="PRU01122"/>
    </source>
</evidence>
<keyword evidence="19" id="KW-1185">Reference proteome</keyword>
<dbReference type="Gene3D" id="1.10.8.60">
    <property type="match status" value="1"/>
</dbReference>
<dbReference type="Pfam" id="PF00004">
    <property type="entry name" value="AAA"/>
    <property type="match status" value="1"/>
</dbReference>
<name>A0A238Z125_9BACT</name>
<keyword evidence="7 9" id="KW-0067">ATP-binding</keyword>
<dbReference type="PANTHER" id="PTHR10046">
    <property type="entry name" value="ATP DEPENDENT LON PROTEASE FAMILY MEMBER"/>
    <property type="match status" value="1"/>
</dbReference>
<dbReference type="CDD" id="cd19500">
    <property type="entry name" value="RecA-like_Lon"/>
    <property type="match status" value="1"/>
</dbReference>
<evidence type="ECO:0000256" key="6">
    <source>
        <dbReference type="ARBA" id="ARBA00022825"/>
    </source>
</evidence>
<keyword evidence="2 9" id="KW-0963">Cytoplasm</keyword>
<dbReference type="GO" id="GO:0043565">
    <property type="term" value="F:sequence-specific DNA binding"/>
    <property type="evidence" value="ECO:0007669"/>
    <property type="project" value="UniProtKB-UniRule"/>
</dbReference>
<evidence type="ECO:0000256" key="9">
    <source>
        <dbReference type="HAMAP-Rule" id="MF_01973"/>
    </source>
</evidence>